<proteinExistence type="predicted"/>
<dbReference type="InterPro" id="IPR047737">
    <property type="entry name" value="LysC"/>
</dbReference>
<dbReference type="EMBL" id="AB008550">
    <property type="protein sequence ID" value="BAA36239.1"/>
    <property type="molecule type" value="Genomic_DNA"/>
</dbReference>
<accession>Q9ZXL4</accession>
<keyword evidence="2" id="KW-1185">Reference proteome</keyword>
<dbReference type="Proteomes" id="UP000001581">
    <property type="component" value="Segment"/>
</dbReference>
<dbReference type="KEGG" id="vg:927310"/>
<dbReference type="Pfam" id="PF23793">
    <property type="entry name" value="LysC"/>
    <property type="match status" value="1"/>
</dbReference>
<dbReference type="NCBIfam" id="NF038368">
    <property type="entry name" value="P2_Rz1"/>
    <property type="match status" value="1"/>
</dbReference>
<sequence>MTMNPIASGLTSLCLMLLAGCNSAPLSPERPLTISGCPAVTPCSLESAAPKDNGGLQTEVERIGLAWAECAAKVDMIIRTQGATHEQAR</sequence>
<organism evidence="1 2">
    <name type="scientific">Pseudomonas phage phiCTX</name>
    <dbReference type="NCBI Taxonomy" id="2993857"/>
    <lineage>
        <taxon>Viruses</taxon>
        <taxon>Duplodnaviria</taxon>
        <taxon>Heunggongvirae</taxon>
        <taxon>Uroviricota</taxon>
        <taxon>Caudoviricetes</taxon>
        <taxon>Peduoviridae</taxon>
        <taxon>Citexvirus</taxon>
        <taxon>Citexvirus phiCTX</taxon>
    </lineage>
</organism>
<dbReference type="RefSeq" id="NP_490611.1">
    <property type="nucleotide sequence ID" value="NC_003278.1"/>
</dbReference>
<reference evidence="2" key="3">
    <citation type="journal article" date="1999" name="Mol. Microbiol.">
        <title>The complete nucleotide sequence of phi CTX, a cytotoxin-converting phage of Pseudomonas aeruginosa: implications for phage evolution and horizontal gene transfer via bacteriophages.</title>
        <authorList>
            <person name="Nakayama K."/>
            <person name="Kanaya S."/>
            <person name="Ohnishi M."/>
            <person name="Terawaki Y."/>
            <person name="Hayashi T."/>
        </authorList>
    </citation>
    <scope>NUCLEOTIDE SEQUENCE</scope>
</reference>
<evidence type="ECO:0000313" key="1">
    <source>
        <dbReference type="EMBL" id="BAA36239.1"/>
    </source>
</evidence>
<dbReference type="GeneID" id="927310"/>
<protein>
    <submittedName>
        <fullName evidence="1">DNA, complete genome</fullName>
    </submittedName>
</protein>
<dbReference type="OrthoDB" id="20075at10239"/>
<name>Q9ZXL4_9CAUD</name>
<dbReference type="InterPro" id="IPR058979">
    <property type="entry name" value="LysC-like"/>
</dbReference>
<reference evidence="2" key="2">
    <citation type="journal article" date="1993" name="Mol. Microbiol.">
        <title>Molecular analysis of a cytotoxin-converting phage, phi CTX, of Pseudomonas aeruginosa: structure of the attP-cos-ctx region and integration into the serine tRNA gene.</title>
        <authorList>
            <person name="Hayashi T."/>
            <person name="Matsumoto H."/>
            <person name="Ohnishi M."/>
            <person name="Terawaki Y."/>
        </authorList>
    </citation>
    <scope>NUCLEOTIDE SEQUENCE [LARGE SCALE GENOMIC DNA]</scope>
</reference>
<evidence type="ECO:0000313" key="2">
    <source>
        <dbReference type="Proteomes" id="UP000001581"/>
    </source>
</evidence>
<reference evidence="2" key="1">
    <citation type="journal article" date="1989" name="Mol. Microbiol.">
        <title>Pseudomonas aeruginosa cytotoxin: the nucleotide sequence of the gene and the mechanism of activation of the protoxin.</title>
        <authorList>
            <person name="Hayashi T."/>
            <person name="Kamio Y."/>
            <person name="Hishinuma F."/>
            <person name="Usami Y."/>
            <person name="Titani K."/>
            <person name="Terawaki Y."/>
        </authorList>
    </citation>
    <scope>NUCLEOTIDE SEQUENCE [LARGE SCALE GENOMIC DNA]</scope>
</reference>